<dbReference type="GO" id="GO:0003677">
    <property type="term" value="F:DNA binding"/>
    <property type="evidence" value="ECO:0007669"/>
    <property type="project" value="InterPro"/>
</dbReference>
<dbReference type="Gene3D" id="1.10.10.10">
    <property type="entry name" value="Winged helix-like DNA-binding domain superfamily/Winged helix DNA-binding domain"/>
    <property type="match status" value="1"/>
</dbReference>
<dbReference type="GO" id="GO:0004518">
    <property type="term" value="F:nuclease activity"/>
    <property type="evidence" value="ECO:0007669"/>
    <property type="project" value="InterPro"/>
</dbReference>
<accession>A0A6B1G1F0</accession>
<dbReference type="SUPFAM" id="SSF88659">
    <property type="entry name" value="Sigma3 and sigma4 domains of RNA polymerase sigma factors"/>
    <property type="match status" value="1"/>
</dbReference>
<gene>
    <name evidence="7" type="ORF">F4148_13670</name>
</gene>
<dbReference type="PROSITE" id="PS51658">
    <property type="entry name" value="BFN"/>
    <property type="match status" value="1"/>
</dbReference>
<evidence type="ECO:0000256" key="4">
    <source>
        <dbReference type="ARBA" id="ARBA00023163"/>
    </source>
</evidence>
<dbReference type="Pfam" id="PF02577">
    <property type="entry name" value="BFN_dom"/>
    <property type="match status" value="1"/>
</dbReference>
<dbReference type="SUPFAM" id="SSF103256">
    <property type="entry name" value="Hypothetical protein TM0160"/>
    <property type="match status" value="1"/>
</dbReference>
<proteinExistence type="inferred from homology"/>
<dbReference type="EMBL" id="VYDA01000489">
    <property type="protein sequence ID" value="MYH62749.1"/>
    <property type="molecule type" value="Genomic_DNA"/>
</dbReference>
<dbReference type="InterPro" id="IPR014284">
    <property type="entry name" value="RNA_pol_sigma-70_dom"/>
</dbReference>
<feature type="domain" description="BFN" evidence="6">
    <location>
        <begin position="203"/>
        <end position="335"/>
    </location>
</feature>
<keyword evidence="2" id="KW-0805">Transcription regulation</keyword>
<protein>
    <submittedName>
        <fullName evidence="7">Sigma-70 family RNA polymerase sigma factor</fullName>
    </submittedName>
</protein>
<feature type="compositionally biased region" description="Basic and acidic residues" evidence="5">
    <location>
        <begin position="364"/>
        <end position="382"/>
    </location>
</feature>
<dbReference type="PANTHER" id="PTHR43133">
    <property type="entry name" value="RNA POLYMERASE ECF-TYPE SIGMA FACTO"/>
    <property type="match status" value="1"/>
</dbReference>
<evidence type="ECO:0000256" key="5">
    <source>
        <dbReference type="SAM" id="MobiDB-lite"/>
    </source>
</evidence>
<dbReference type="InterPro" id="IPR003729">
    <property type="entry name" value="Bi_nuclease_dom"/>
</dbReference>
<dbReference type="Pfam" id="PF04542">
    <property type="entry name" value="Sigma70_r2"/>
    <property type="match status" value="1"/>
</dbReference>
<evidence type="ECO:0000256" key="3">
    <source>
        <dbReference type="ARBA" id="ARBA00023082"/>
    </source>
</evidence>
<dbReference type="GO" id="GO:0016987">
    <property type="term" value="F:sigma factor activity"/>
    <property type="evidence" value="ECO:0007669"/>
    <property type="project" value="UniProtKB-KW"/>
</dbReference>
<dbReference type="Gene3D" id="1.10.1740.10">
    <property type="match status" value="1"/>
</dbReference>
<reference evidence="7" key="1">
    <citation type="submission" date="2019-09" db="EMBL/GenBank/DDBJ databases">
        <title>Characterisation of the sponge microbiome using genome-centric metagenomics.</title>
        <authorList>
            <person name="Engelberts J.P."/>
            <person name="Robbins S.J."/>
            <person name="De Goeij J.M."/>
            <person name="Aranda M."/>
            <person name="Bell S.C."/>
            <person name="Webster N.S."/>
        </authorList>
    </citation>
    <scope>NUCLEOTIDE SEQUENCE</scope>
    <source>
        <strain evidence="7">SB0675_bin_29</strain>
    </source>
</reference>
<dbReference type="InterPro" id="IPR013324">
    <property type="entry name" value="RNA_pol_sigma_r3/r4-like"/>
</dbReference>
<comment type="caution">
    <text evidence="7">The sequence shown here is derived from an EMBL/GenBank/DDBJ whole genome shotgun (WGS) entry which is preliminary data.</text>
</comment>
<organism evidence="7">
    <name type="scientific">Caldilineaceae bacterium SB0675_bin_29</name>
    <dbReference type="NCBI Taxonomy" id="2605266"/>
    <lineage>
        <taxon>Bacteria</taxon>
        <taxon>Bacillati</taxon>
        <taxon>Chloroflexota</taxon>
        <taxon>Caldilineae</taxon>
        <taxon>Caldilineales</taxon>
        <taxon>Caldilineaceae</taxon>
    </lineage>
</organism>
<evidence type="ECO:0000313" key="7">
    <source>
        <dbReference type="EMBL" id="MYH62749.1"/>
    </source>
</evidence>
<keyword evidence="3" id="KW-0731">Sigma factor</keyword>
<feature type="region of interest" description="Disordered" evidence="5">
    <location>
        <begin position="364"/>
        <end position="383"/>
    </location>
</feature>
<dbReference type="NCBIfam" id="TIGR02937">
    <property type="entry name" value="sigma70-ECF"/>
    <property type="match status" value="1"/>
</dbReference>
<dbReference type="AlphaFoldDB" id="A0A6B1G1F0"/>
<evidence type="ECO:0000259" key="6">
    <source>
        <dbReference type="PROSITE" id="PS51658"/>
    </source>
</evidence>
<dbReference type="InterPro" id="IPR007627">
    <property type="entry name" value="RNA_pol_sigma70_r2"/>
</dbReference>
<dbReference type="PANTHER" id="PTHR43133:SF51">
    <property type="entry name" value="RNA POLYMERASE SIGMA FACTOR"/>
    <property type="match status" value="1"/>
</dbReference>
<dbReference type="Pfam" id="PF08281">
    <property type="entry name" value="Sigma70_r4_2"/>
    <property type="match status" value="1"/>
</dbReference>
<dbReference type="InterPro" id="IPR013249">
    <property type="entry name" value="RNA_pol_sigma70_r4_t2"/>
</dbReference>
<name>A0A6B1G1F0_9CHLR</name>
<keyword evidence="4" id="KW-0804">Transcription</keyword>
<dbReference type="SUPFAM" id="SSF88946">
    <property type="entry name" value="Sigma2 domain of RNA polymerase sigma factors"/>
    <property type="match status" value="1"/>
</dbReference>
<sequence length="403" mass="45273">MTDGELVRRARNGERQAYDQLILRHQPVALSLAIRIVGDRERGLELTQEAVLHAYLSLDRLRKPDSFRAWLCAIVVNLCKNYLRRPRVETLSLELLSGGRSFDSLPFPDSAPQPHQAAEARETHQLILAAIAQLSPPNRDAVLLYYFEQLSVRETAALLQISVPAVKGRLHKSRRKLRAQLRPAFAEWQPRPAVSQQTRSNQMIPVTVLDIVVPDPEKEPRILVLTEESRRRLLAIWIGPFEADDIALNLLGKKLHRPITFSFMASLLDKAGVLIESVSVSALEKDTFYATVHARRGEESFTIDARPSDAIALALRTQSPIFAAAEVMEAVAFDVPADMEVAQGKGLSDVLRIDPAEKERRIKEMEKWESMSPEERSEESRKKLLAHLTEAGTLSQYGESENG</sequence>
<evidence type="ECO:0000256" key="2">
    <source>
        <dbReference type="ARBA" id="ARBA00023015"/>
    </source>
</evidence>
<evidence type="ECO:0000256" key="1">
    <source>
        <dbReference type="ARBA" id="ARBA00010641"/>
    </source>
</evidence>
<comment type="similarity">
    <text evidence="1">Belongs to the sigma-70 factor family. ECF subfamily.</text>
</comment>
<dbReference type="InterPro" id="IPR039425">
    <property type="entry name" value="RNA_pol_sigma-70-like"/>
</dbReference>
<dbReference type="InterPro" id="IPR036388">
    <property type="entry name" value="WH-like_DNA-bd_sf"/>
</dbReference>
<dbReference type="InterPro" id="IPR013325">
    <property type="entry name" value="RNA_pol_sigma_r2"/>
</dbReference>
<dbReference type="CDD" id="cd06171">
    <property type="entry name" value="Sigma70_r4"/>
    <property type="match status" value="1"/>
</dbReference>
<dbReference type="Gene3D" id="3.10.690.10">
    <property type="entry name" value="Bifunctional nuclease domain"/>
    <property type="match status" value="1"/>
</dbReference>
<dbReference type="InterPro" id="IPR036104">
    <property type="entry name" value="BFN_sf"/>
</dbReference>
<dbReference type="GO" id="GO:0006352">
    <property type="term" value="P:DNA-templated transcription initiation"/>
    <property type="evidence" value="ECO:0007669"/>
    <property type="project" value="InterPro"/>
</dbReference>